<dbReference type="EMBL" id="BARW01016024">
    <property type="protein sequence ID" value="GAJ01253.1"/>
    <property type="molecule type" value="Genomic_DNA"/>
</dbReference>
<proteinExistence type="predicted"/>
<sequence length="166" mass="19047">MTTDYYRNNPISFTTILREYPFPDEIDLDIIRKTVKRETDIFFYGIIPPDQISLAVTIALLSARLSNQSAMIVVRTSEQARKIYNYVNSEKEQSDLFSRKHLAGIKIASTFSKFKGNSQPLAANKLIITSYSTLLRTLLYRKSKDDSLKKKVQLPIVDAYIFVDPL</sequence>
<organism evidence="1">
    <name type="scientific">marine sediment metagenome</name>
    <dbReference type="NCBI Taxonomy" id="412755"/>
    <lineage>
        <taxon>unclassified sequences</taxon>
        <taxon>metagenomes</taxon>
        <taxon>ecological metagenomes</taxon>
    </lineage>
</organism>
<gene>
    <name evidence="1" type="ORF">S12H4_27990</name>
</gene>
<name>X1T7C1_9ZZZZ</name>
<protein>
    <submittedName>
        <fullName evidence="1">Uncharacterized protein</fullName>
    </submittedName>
</protein>
<feature type="non-terminal residue" evidence="1">
    <location>
        <position position="166"/>
    </location>
</feature>
<accession>X1T7C1</accession>
<evidence type="ECO:0000313" key="1">
    <source>
        <dbReference type="EMBL" id="GAJ01253.1"/>
    </source>
</evidence>
<comment type="caution">
    <text evidence="1">The sequence shown here is derived from an EMBL/GenBank/DDBJ whole genome shotgun (WGS) entry which is preliminary data.</text>
</comment>
<reference evidence="1" key="1">
    <citation type="journal article" date="2014" name="Front. Microbiol.">
        <title>High frequency of phylogenetically diverse reductive dehalogenase-homologous genes in deep subseafloor sedimentary metagenomes.</title>
        <authorList>
            <person name="Kawai M."/>
            <person name="Futagami T."/>
            <person name="Toyoda A."/>
            <person name="Takaki Y."/>
            <person name="Nishi S."/>
            <person name="Hori S."/>
            <person name="Arai W."/>
            <person name="Tsubouchi T."/>
            <person name="Morono Y."/>
            <person name="Uchiyama I."/>
            <person name="Ito T."/>
            <person name="Fujiyama A."/>
            <person name="Inagaki F."/>
            <person name="Takami H."/>
        </authorList>
    </citation>
    <scope>NUCLEOTIDE SEQUENCE</scope>
    <source>
        <strain evidence="1">Expedition CK06-06</strain>
    </source>
</reference>
<dbReference type="AlphaFoldDB" id="X1T7C1"/>